<feature type="compositionally biased region" description="Polar residues" evidence="5">
    <location>
        <begin position="107"/>
        <end position="118"/>
    </location>
</feature>
<keyword evidence="2" id="KW-0227">DNA damage</keyword>
<dbReference type="GO" id="GO:0006281">
    <property type="term" value="P:DNA repair"/>
    <property type="evidence" value="ECO:0007669"/>
    <property type="project" value="UniProtKB-KW"/>
</dbReference>
<evidence type="ECO:0000256" key="5">
    <source>
        <dbReference type="SAM" id="MobiDB-lite"/>
    </source>
</evidence>
<dbReference type="GO" id="GO:0006334">
    <property type="term" value="P:nucleosome assembly"/>
    <property type="evidence" value="ECO:0007669"/>
    <property type="project" value="TreeGrafter"/>
</dbReference>
<proteinExistence type="predicted"/>
<gene>
    <name evidence="7" type="ORF">SODALDRAFT_294115</name>
</gene>
<feature type="domain" description="Chromatin assembly factor 1 subunit A dimerization" evidence="6">
    <location>
        <begin position="402"/>
        <end position="475"/>
    </location>
</feature>
<feature type="compositionally biased region" description="Basic and acidic residues" evidence="5">
    <location>
        <begin position="152"/>
        <end position="237"/>
    </location>
</feature>
<dbReference type="GO" id="GO:0033186">
    <property type="term" value="C:CAF-1 complex"/>
    <property type="evidence" value="ECO:0007669"/>
    <property type="project" value="TreeGrafter"/>
</dbReference>
<feature type="region of interest" description="Disordered" evidence="5">
    <location>
        <begin position="27"/>
        <end position="237"/>
    </location>
</feature>
<organism evidence="7 8">
    <name type="scientific">Sodiomyces alkalinus (strain CBS 110278 / VKM F-3762 / F11)</name>
    <name type="common">Alkaliphilic filamentous fungus</name>
    <dbReference type="NCBI Taxonomy" id="1314773"/>
    <lineage>
        <taxon>Eukaryota</taxon>
        <taxon>Fungi</taxon>
        <taxon>Dikarya</taxon>
        <taxon>Ascomycota</taxon>
        <taxon>Pezizomycotina</taxon>
        <taxon>Sordariomycetes</taxon>
        <taxon>Hypocreomycetidae</taxon>
        <taxon>Glomerellales</taxon>
        <taxon>Plectosphaerellaceae</taxon>
        <taxon>Sodiomyces</taxon>
    </lineage>
</organism>
<evidence type="ECO:0000256" key="2">
    <source>
        <dbReference type="ARBA" id="ARBA00022763"/>
    </source>
</evidence>
<dbReference type="PANTHER" id="PTHR15272:SF0">
    <property type="entry name" value="CHROMATIN ASSEMBLY FACTOR 1 SUBUNIT A"/>
    <property type="match status" value="1"/>
</dbReference>
<feature type="compositionally biased region" description="Low complexity" evidence="5">
    <location>
        <begin position="127"/>
        <end position="139"/>
    </location>
</feature>
<comment type="subcellular location">
    <subcellularLocation>
        <location evidence="1">Nucleus</location>
    </subcellularLocation>
</comment>
<dbReference type="PANTHER" id="PTHR15272">
    <property type="entry name" value="CHROMATIN ASSEMBLY FACTOR 1 SUBUNIT A CAF-1 SUBUNIT A"/>
    <property type="match status" value="1"/>
</dbReference>
<evidence type="ECO:0000259" key="6">
    <source>
        <dbReference type="Pfam" id="PF12253"/>
    </source>
</evidence>
<reference evidence="7 8" key="1">
    <citation type="journal article" date="2018" name="Mol. Ecol.">
        <title>The obligate alkalophilic soda-lake fungus Sodiomyces alkalinus has shifted to a protein diet.</title>
        <authorList>
            <person name="Grum-Grzhimaylo A.A."/>
            <person name="Falkoski D.L."/>
            <person name="van den Heuvel J."/>
            <person name="Valero-Jimenez C.A."/>
            <person name="Min B."/>
            <person name="Choi I.G."/>
            <person name="Lipzen A."/>
            <person name="Daum C.G."/>
            <person name="Aanen D.K."/>
            <person name="Tsang A."/>
            <person name="Henrissat B."/>
            <person name="Bilanenko E.N."/>
            <person name="de Vries R.P."/>
            <person name="van Kan J.A.L."/>
            <person name="Grigoriev I.V."/>
            <person name="Debets A.J.M."/>
        </authorList>
    </citation>
    <scope>NUCLEOTIDE SEQUENCE [LARGE SCALE GENOMIC DNA]</scope>
    <source>
        <strain evidence="7 8">F11</strain>
    </source>
</reference>
<dbReference type="GO" id="GO:0005634">
    <property type="term" value="C:nucleus"/>
    <property type="evidence" value="ECO:0007669"/>
    <property type="project" value="UniProtKB-SubCell"/>
</dbReference>
<name>A0A3N2PX16_SODAK</name>
<keyword evidence="3" id="KW-0234">DNA repair</keyword>
<protein>
    <recommendedName>
        <fullName evidence="6">Chromatin assembly factor 1 subunit A dimerization domain-containing protein</fullName>
    </recommendedName>
</protein>
<evidence type="ECO:0000313" key="7">
    <source>
        <dbReference type="EMBL" id="ROT38956.1"/>
    </source>
</evidence>
<dbReference type="RefSeq" id="XP_028466762.1">
    <property type="nucleotide sequence ID" value="XM_028608738.1"/>
</dbReference>
<evidence type="ECO:0000256" key="4">
    <source>
        <dbReference type="ARBA" id="ARBA00023242"/>
    </source>
</evidence>
<dbReference type="InterPro" id="IPR022043">
    <property type="entry name" value="CAF1A_DD"/>
</dbReference>
<evidence type="ECO:0000256" key="3">
    <source>
        <dbReference type="ARBA" id="ARBA00023204"/>
    </source>
</evidence>
<feature type="compositionally biased region" description="Low complexity" evidence="5">
    <location>
        <begin position="72"/>
        <end position="81"/>
    </location>
</feature>
<dbReference type="Proteomes" id="UP000272025">
    <property type="component" value="Unassembled WGS sequence"/>
</dbReference>
<sequence>MPINWPSPDSSTEADTTIRKRKFAETAANMTSVEKHDTNTPCIKDASKMAVSQSHNGRDAKSITPKHVRIQSTPSTSSPDSLTDDDIDSSRNSPSPNPTPSDRSPTRNQNGCSSSTGSKKTRGPVPASSSSRNAAATASRVPSTSLKRKRRTAEEKKAEEEEKERKQKEKEQRKKEAEENKAKEEAEKQARLQEKNEKKAKIEAEKNARAQEREAKRAKKEEEAQKARVEKEKKERAQTKLNSFFIIPSAASYKKTPESNADGRGKADVKYEDDMESAARSAKKQATETAYEKLFLPFNVKKDVRMAENTFPLGDAAREARSRMLDQYLSARPQTFTLGRLAAETFGFGKDPAPRGRLHKPVRRTIERMQERSKKAQATGSLEDQEAIRRQMRAELAKVPVKYLCYREDVRPAYRGTVTEVPAAAGEGKMRKLARRPNARVMPVNYDYDSEAEWVDEEGEDLDLDDDDDEDIDDGEGVGDLIDDSEAVDLTRFAANGLEPESTGLCWEDSRFVGPEAKMRGYRMEFIFGDHLERNQSIDPFSTAYWPDPKTKTKTAERTAADGSSGTMTKAEKKAKNETASAGIPAGMAHSDVVKIKKAIKAHVEAAPRISKIGLIEYLKSSAVDGIKVKGKDISSRDLKEVVEMLVERKGKKSKDVVWTFRPGYD</sequence>
<dbReference type="OrthoDB" id="79480at2759"/>
<keyword evidence="4" id="KW-0539">Nucleus</keyword>
<dbReference type="GeneID" id="39577216"/>
<evidence type="ECO:0000256" key="1">
    <source>
        <dbReference type="ARBA" id="ARBA00004123"/>
    </source>
</evidence>
<dbReference type="AlphaFoldDB" id="A0A3N2PX16"/>
<dbReference type="EMBL" id="ML119054">
    <property type="protein sequence ID" value="ROT38956.1"/>
    <property type="molecule type" value="Genomic_DNA"/>
</dbReference>
<feature type="region of interest" description="Disordered" evidence="5">
    <location>
        <begin position="543"/>
        <end position="581"/>
    </location>
</feature>
<keyword evidence="8" id="KW-1185">Reference proteome</keyword>
<dbReference type="STRING" id="1314773.A0A3N2PX16"/>
<accession>A0A3N2PX16</accession>
<feature type="compositionally biased region" description="Basic and acidic residues" evidence="5">
    <location>
        <begin position="549"/>
        <end position="560"/>
    </location>
</feature>
<evidence type="ECO:0000313" key="8">
    <source>
        <dbReference type="Proteomes" id="UP000272025"/>
    </source>
</evidence>
<dbReference type="Pfam" id="PF12253">
    <property type="entry name" value="CAF1A_dimeriz"/>
    <property type="match status" value="1"/>
</dbReference>